<dbReference type="GO" id="GO:0031122">
    <property type="term" value="P:cytoplasmic microtubule organization"/>
    <property type="evidence" value="ECO:0007669"/>
    <property type="project" value="TreeGrafter"/>
</dbReference>
<dbReference type="EMBL" id="MU853793">
    <property type="protein sequence ID" value="KAK3940618.1"/>
    <property type="molecule type" value="Genomic_DNA"/>
</dbReference>
<evidence type="ECO:0000259" key="7">
    <source>
        <dbReference type="Pfam" id="PF04130"/>
    </source>
</evidence>
<dbReference type="FunFam" id="1.20.120.1900:FF:000013">
    <property type="entry name" value="Spindle pole body component"/>
    <property type="match status" value="1"/>
</dbReference>
<evidence type="ECO:0000313" key="9">
    <source>
        <dbReference type="EMBL" id="KAK3940618.1"/>
    </source>
</evidence>
<reference evidence="10" key="1">
    <citation type="journal article" date="2023" name="Mol. Phylogenet. Evol.">
        <title>Genome-scale phylogeny and comparative genomics of the fungal order Sordariales.</title>
        <authorList>
            <person name="Hensen N."/>
            <person name="Bonometti L."/>
            <person name="Westerberg I."/>
            <person name="Brannstrom I.O."/>
            <person name="Guillou S."/>
            <person name="Cros-Aarteil S."/>
            <person name="Calhoun S."/>
            <person name="Haridas S."/>
            <person name="Kuo A."/>
            <person name="Mondo S."/>
            <person name="Pangilinan J."/>
            <person name="Riley R."/>
            <person name="LaButti K."/>
            <person name="Andreopoulos B."/>
            <person name="Lipzen A."/>
            <person name="Chen C."/>
            <person name="Yan M."/>
            <person name="Daum C."/>
            <person name="Ng V."/>
            <person name="Clum A."/>
            <person name="Steindorff A."/>
            <person name="Ohm R.A."/>
            <person name="Martin F."/>
            <person name="Silar P."/>
            <person name="Natvig D.O."/>
            <person name="Lalanne C."/>
            <person name="Gautier V."/>
            <person name="Ament-Velasquez S.L."/>
            <person name="Kruys A."/>
            <person name="Hutchinson M.I."/>
            <person name="Powell A.J."/>
            <person name="Barry K."/>
            <person name="Miller A.N."/>
            <person name="Grigoriev I.V."/>
            <person name="Debuchy R."/>
            <person name="Gladieux P."/>
            <person name="Hiltunen Thoren M."/>
            <person name="Johannesson H."/>
        </authorList>
    </citation>
    <scope>NUCLEOTIDE SEQUENCE [LARGE SCALE GENOMIC DNA]</scope>
    <source>
        <strain evidence="10">CBS 340.73</strain>
    </source>
</reference>
<dbReference type="InterPro" id="IPR042241">
    <property type="entry name" value="GCP_C_sf"/>
</dbReference>
<dbReference type="GO" id="GO:0051321">
    <property type="term" value="P:meiotic cell cycle"/>
    <property type="evidence" value="ECO:0007669"/>
    <property type="project" value="TreeGrafter"/>
</dbReference>
<evidence type="ECO:0000313" key="10">
    <source>
        <dbReference type="Proteomes" id="UP001303473"/>
    </source>
</evidence>
<feature type="region of interest" description="Disordered" evidence="6">
    <location>
        <begin position="897"/>
        <end position="916"/>
    </location>
</feature>
<sequence>MDDEQEIANVFAIPDFWQSSGWLEQSLLEINRGNPLFSLDLADTPHIPATGNETEVLAHAGAGFFKLPLALKELTAQEACLQPTPKLEDSEANTKDVVTPDEDLWLAQDQSIDQPPEYKTWDEFDGVEHEQPPAILISEAGSAAFDALITSPEFSSRSNLEVVDEAAYVACLITLALGRASLLFSWDAAKKTFVKLVPHLRTSGLSVESLEGVDRLCFDCANAIKFLQLFSERTYSASPSPAKVALAGVVDQLVPAIQAELGVRGRRVRSILQLQSIVQPVHSVLTYFRRLVEELSRERNDEGVLSRLFLEAHSAEYRNDLLRAATREVLRLVAKPWTDFVEEWIGLKAEEGIVITKHGPGKSFVKVADRMWIDDQGFELEESDFFLDEDKMPSFIAHDTGQAIFEIGRNLRFIKEHHPDHPLSQQSALNTSAKPPKLEWRFDWNAIKQLEADAREYKASLYRAIQDNLAKDGRETRPRQTQGPLGFELKFFGKSEDDIVANVAAAMEQINRPLGDNNLKPTNGLARLLQSQLYQRGEASVDETFSPHWSLVPELSFGPVIDAQARIVNRECVKLLFTAHHLRTHIALLKQYYLFGNGLFCSRLSHALFDPDLDTAERKSGVALSGGNMGLRLSGRDNWPPASSELRLALMGVLSESYEAPSNTDSPRSAAPRSYKSDLPGHLSFGVRDLAPEEIERCMDQDSVEALDFLRLSYKPPSPLRPVMTPMILEKYDRIYKLLLRLIRMLYVVNQLSRDDTVCQSTAGLRFRIESHHFVSQIAAHFFDTGIGAPWRRFEAWLNSAEAESVQEEGLDATTHSPDTLRDHHEQVLDEIMVALFLRKRQLPVLKLLEDIFALVLRFAKSCRVPESGGESETPEKLYASYKKKMQVFITVCRGLSENSSSSGQKSKTKIAGRTDDDSTTVDRLLLMLDMAGFYVKREA</sequence>
<dbReference type="Pfam" id="PF04130">
    <property type="entry name" value="GCP_C_terminal"/>
    <property type="match status" value="1"/>
</dbReference>
<dbReference type="GO" id="GO:0000278">
    <property type="term" value="P:mitotic cell cycle"/>
    <property type="evidence" value="ECO:0007669"/>
    <property type="project" value="TreeGrafter"/>
</dbReference>
<comment type="subcellular location">
    <subcellularLocation>
        <location evidence="5">Cytoplasm</location>
        <location evidence="5">Cytoskeleton</location>
        <location evidence="5">Microtubule organizing center</location>
    </subcellularLocation>
</comment>
<dbReference type="Gene3D" id="1.20.120.1900">
    <property type="entry name" value="Gamma-tubulin complex, C-terminal domain"/>
    <property type="match status" value="1"/>
</dbReference>
<evidence type="ECO:0000256" key="4">
    <source>
        <dbReference type="ARBA" id="ARBA00023212"/>
    </source>
</evidence>
<dbReference type="GO" id="GO:0000922">
    <property type="term" value="C:spindle pole"/>
    <property type="evidence" value="ECO:0007669"/>
    <property type="project" value="InterPro"/>
</dbReference>
<organism evidence="9 10">
    <name type="scientific">Diplogelasinospora grovesii</name>
    <dbReference type="NCBI Taxonomy" id="303347"/>
    <lineage>
        <taxon>Eukaryota</taxon>
        <taxon>Fungi</taxon>
        <taxon>Dikarya</taxon>
        <taxon>Ascomycota</taxon>
        <taxon>Pezizomycotina</taxon>
        <taxon>Sordariomycetes</taxon>
        <taxon>Sordariomycetidae</taxon>
        <taxon>Sordariales</taxon>
        <taxon>Diplogelasinosporaceae</taxon>
        <taxon>Diplogelasinospora</taxon>
    </lineage>
</organism>
<evidence type="ECO:0000256" key="2">
    <source>
        <dbReference type="ARBA" id="ARBA00022490"/>
    </source>
</evidence>
<comment type="caution">
    <text evidence="9">The sequence shown here is derived from an EMBL/GenBank/DDBJ whole genome shotgun (WGS) entry which is preliminary data.</text>
</comment>
<dbReference type="PANTHER" id="PTHR19302">
    <property type="entry name" value="GAMMA TUBULIN COMPLEX PROTEIN"/>
    <property type="match status" value="1"/>
</dbReference>
<dbReference type="InterPro" id="IPR041470">
    <property type="entry name" value="GCP_N"/>
</dbReference>
<evidence type="ECO:0000259" key="8">
    <source>
        <dbReference type="Pfam" id="PF17681"/>
    </source>
</evidence>
<dbReference type="Proteomes" id="UP001303473">
    <property type="component" value="Unassembled WGS sequence"/>
</dbReference>
<dbReference type="GO" id="GO:0051011">
    <property type="term" value="F:microtubule minus-end binding"/>
    <property type="evidence" value="ECO:0007669"/>
    <property type="project" value="TreeGrafter"/>
</dbReference>
<evidence type="ECO:0000256" key="1">
    <source>
        <dbReference type="ARBA" id="ARBA00010337"/>
    </source>
</evidence>
<dbReference type="AlphaFoldDB" id="A0AAN6N9H4"/>
<protein>
    <recommendedName>
        <fullName evidence="5">Spindle pole body component</fullName>
    </recommendedName>
</protein>
<dbReference type="InterPro" id="IPR007259">
    <property type="entry name" value="GCP"/>
</dbReference>
<proteinExistence type="inferred from homology"/>
<keyword evidence="2 5" id="KW-0963">Cytoplasm</keyword>
<feature type="region of interest" description="Disordered" evidence="6">
    <location>
        <begin position="658"/>
        <end position="677"/>
    </location>
</feature>
<feature type="domain" description="Gamma tubulin complex component C-terminal" evidence="7">
    <location>
        <begin position="582"/>
        <end position="935"/>
    </location>
</feature>
<name>A0AAN6N9H4_9PEZI</name>
<dbReference type="InterPro" id="IPR040457">
    <property type="entry name" value="GCP_C"/>
</dbReference>
<dbReference type="GO" id="GO:0000930">
    <property type="term" value="C:gamma-tubulin complex"/>
    <property type="evidence" value="ECO:0007669"/>
    <property type="project" value="TreeGrafter"/>
</dbReference>
<comment type="similarity">
    <text evidence="1 5">Belongs to the TUBGCP family.</text>
</comment>
<dbReference type="GO" id="GO:0005816">
    <property type="term" value="C:spindle pole body"/>
    <property type="evidence" value="ECO:0007669"/>
    <property type="project" value="UniProtKB-ARBA"/>
</dbReference>
<dbReference type="GO" id="GO:0043015">
    <property type="term" value="F:gamma-tubulin binding"/>
    <property type="evidence" value="ECO:0007669"/>
    <property type="project" value="InterPro"/>
</dbReference>
<dbReference type="PANTHER" id="PTHR19302:SF70">
    <property type="entry name" value="GAMMA-TUBULIN COMPLEX COMPONENT 6"/>
    <property type="match status" value="1"/>
</dbReference>
<evidence type="ECO:0000256" key="5">
    <source>
        <dbReference type="RuleBase" id="RU363050"/>
    </source>
</evidence>
<dbReference type="Pfam" id="PF17681">
    <property type="entry name" value="GCP_N_terminal"/>
    <property type="match status" value="1"/>
</dbReference>
<evidence type="ECO:0000256" key="6">
    <source>
        <dbReference type="SAM" id="MobiDB-lite"/>
    </source>
</evidence>
<keyword evidence="3 5" id="KW-0493">Microtubule</keyword>
<feature type="compositionally biased region" description="Low complexity" evidence="6">
    <location>
        <begin position="897"/>
        <end position="906"/>
    </location>
</feature>
<dbReference type="GO" id="GO:0051225">
    <property type="term" value="P:spindle assembly"/>
    <property type="evidence" value="ECO:0007669"/>
    <property type="project" value="TreeGrafter"/>
</dbReference>
<feature type="domain" description="Gamma tubulin complex component protein N-terminal" evidence="8">
    <location>
        <begin position="171"/>
        <end position="578"/>
    </location>
</feature>
<dbReference type="GO" id="GO:0007020">
    <property type="term" value="P:microtubule nucleation"/>
    <property type="evidence" value="ECO:0007669"/>
    <property type="project" value="InterPro"/>
</dbReference>
<keyword evidence="4 5" id="KW-0206">Cytoskeleton</keyword>
<evidence type="ECO:0000256" key="3">
    <source>
        <dbReference type="ARBA" id="ARBA00022701"/>
    </source>
</evidence>
<gene>
    <name evidence="9" type="ORF">QBC46DRAFT_434180</name>
</gene>
<accession>A0AAN6N9H4</accession>
<keyword evidence="10" id="KW-1185">Reference proteome</keyword>
<dbReference type="GO" id="GO:0005874">
    <property type="term" value="C:microtubule"/>
    <property type="evidence" value="ECO:0007669"/>
    <property type="project" value="UniProtKB-KW"/>
</dbReference>